<name>A0A510XAJ9_9GAMM</name>
<dbReference type="Proteomes" id="UP000321275">
    <property type="component" value="Unassembled WGS sequence"/>
</dbReference>
<keyword evidence="2" id="KW-1185">Reference proteome</keyword>
<organism evidence="1 2">
    <name type="scientific">Bisbaumannia pacifica</name>
    <dbReference type="NCBI Taxonomy" id="77098"/>
    <lineage>
        <taxon>Bacteria</taxon>
        <taxon>Pseudomonadati</taxon>
        <taxon>Pseudomonadota</taxon>
        <taxon>Gammaproteobacteria</taxon>
        <taxon>Oceanospirillales</taxon>
        <taxon>Halomonadaceae</taxon>
        <taxon>Bisbaumannia</taxon>
    </lineage>
</organism>
<protein>
    <submittedName>
        <fullName evidence="1">Uncharacterized protein</fullName>
    </submittedName>
</protein>
<dbReference type="OrthoDB" id="8685801at2"/>
<gene>
    <name evidence="1" type="ORF">HPA02_27350</name>
</gene>
<dbReference type="Gene3D" id="1.10.3790.10">
    <property type="entry name" value="NinB"/>
    <property type="match status" value="1"/>
</dbReference>
<dbReference type="InterPro" id="IPR036619">
    <property type="entry name" value="NinB_sf"/>
</dbReference>
<dbReference type="EMBL" id="BJUK01000036">
    <property type="protein sequence ID" value="GEK48452.1"/>
    <property type="molecule type" value="Genomic_DNA"/>
</dbReference>
<reference evidence="1 2" key="1">
    <citation type="submission" date="2019-07" db="EMBL/GenBank/DDBJ databases">
        <title>Whole genome shotgun sequence of Halomonas pacifica NBRC 102220.</title>
        <authorList>
            <person name="Hosoyama A."/>
            <person name="Uohara A."/>
            <person name="Ohji S."/>
            <person name="Ichikawa N."/>
        </authorList>
    </citation>
    <scope>NUCLEOTIDE SEQUENCE [LARGE SCALE GENOMIC DNA]</scope>
    <source>
        <strain evidence="1 2">NBRC 102220</strain>
    </source>
</reference>
<accession>A0A510XAJ9</accession>
<comment type="caution">
    <text evidence="1">The sequence shown here is derived from an EMBL/GenBank/DDBJ whole genome shotgun (WGS) entry which is preliminary data.</text>
</comment>
<dbReference type="RefSeq" id="WP_146803782.1">
    <property type="nucleotide sequence ID" value="NZ_BJUK01000036.1"/>
</dbReference>
<evidence type="ECO:0000313" key="2">
    <source>
        <dbReference type="Proteomes" id="UP000321275"/>
    </source>
</evidence>
<proteinExistence type="predicted"/>
<dbReference type="AlphaFoldDB" id="A0A510XAJ9"/>
<evidence type="ECO:0000313" key="1">
    <source>
        <dbReference type="EMBL" id="GEK48452.1"/>
    </source>
</evidence>
<sequence>MSKPKQYVSRAGTLQEAMATVAKLAGVVTEAIGRWGEVEIIVRKREKRRSWEQNKLQRKWCAEAAAQGDMTAEEYRGFCKLHFGVPILRRDSEAFREVYDRLIRPRDYAEKLELMQEPIDSQVTRLMTAAQKTEYLDACWQHFTSLGFRLTDPNLKGMDPAQYKEAA</sequence>